<protein>
    <submittedName>
        <fullName evidence="5">Aldo/keto reductase</fullName>
    </submittedName>
</protein>
<proteinExistence type="predicted"/>
<reference evidence="5" key="2">
    <citation type="submission" date="2021-04" db="EMBL/GenBank/DDBJ databases">
        <authorList>
            <person name="Gilroy R."/>
        </authorList>
    </citation>
    <scope>NUCLEOTIDE SEQUENCE</scope>
    <source>
        <strain evidence="5">ChiGjej1B1-14440</strain>
    </source>
</reference>
<dbReference type="PRINTS" id="PR00069">
    <property type="entry name" value="ALDKETRDTASE"/>
</dbReference>
<dbReference type="Gene3D" id="3.20.20.100">
    <property type="entry name" value="NADP-dependent oxidoreductase domain"/>
    <property type="match status" value="1"/>
</dbReference>
<dbReference type="Proteomes" id="UP000886724">
    <property type="component" value="Unassembled WGS sequence"/>
</dbReference>
<evidence type="ECO:0000256" key="1">
    <source>
        <dbReference type="ARBA" id="ARBA00022723"/>
    </source>
</evidence>
<evidence type="ECO:0000259" key="4">
    <source>
        <dbReference type="PROSITE" id="PS51379"/>
    </source>
</evidence>
<keyword evidence="3" id="KW-0411">Iron-sulfur</keyword>
<dbReference type="InterPro" id="IPR036812">
    <property type="entry name" value="NAD(P)_OxRdtase_dom_sf"/>
</dbReference>
<evidence type="ECO:0000256" key="3">
    <source>
        <dbReference type="ARBA" id="ARBA00023014"/>
    </source>
</evidence>
<organism evidence="5 6">
    <name type="scientific">Candidatus Erysipelatoclostridium merdavium</name>
    <dbReference type="NCBI Taxonomy" id="2838566"/>
    <lineage>
        <taxon>Bacteria</taxon>
        <taxon>Bacillati</taxon>
        <taxon>Bacillota</taxon>
        <taxon>Erysipelotrichia</taxon>
        <taxon>Erysipelotrichales</taxon>
        <taxon>Erysipelotrichales incertae sedis</taxon>
    </lineage>
</organism>
<evidence type="ECO:0000313" key="5">
    <source>
        <dbReference type="EMBL" id="HIX81951.1"/>
    </source>
</evidence>
<gene>
    <name evidence="5" type="ORF">H9980_08285</name>
</gene>
<dbReference type="InterPro" id="IPR017900">
    <property type="entry name" value="4Fe4S_Fe_S_CS"/>
</dbReference>
<dbReference type="InterPro" id="IPR017896">
    <property type="entry name" value="4Fe4S_Fe-S-bd"/>
</dbReference>
<dbReference type="InterPro" id="IPR020471">
    <property type="entry name" value="AKR"/>
</dbReference>
<dbReference type="PROSITE" id="PS51379">
    <property type="entry name" value="4FE4S_FER_2"/>
    <property type="match status" value="1"/>
</dbReference>
<dbReference type="SUPFAM" id="SSF51430">
    <property type="entry name" value="NAD(P)-linked oxidoreductase"/>
    <property type="match status" value="1"/>
</dbReference>
<dbReference type="GO" id="GO:0051536">
    <property type="term" value="F:iron-sulfur cluster binding"/>
    <property type="evidence" value="ECO:0007669"/>
    <property type="project" value="UniProtKB-KW"/>
</dbReference>
<dbReference type="EMBL" id="DXET01000183">
    <property type="protein sequence ID" value="HIX81951.1"/>
    <property type="molecule type" value="Genomic_DNA"/>
</dbReference>
<feature type="domain" description="4Fe-4S ferredoxin-type" evidence="4">
    <location>
        <begin position="294"/>
        <end position="324"/>
    </location>
</feature>
<dbReference type="PROSITE" id="PS00198">
    <property type="entry name" value="4FE4S_FER_1"/>
    <property type="match status" value="1"/>
</dbReference>
<comment type="caution">
    <text evidence="5">The sequence shown here is derived from an EMBL/GenBank/DDBJ whole genome shotgun (WGS) entry which is preliminary data.</text>
</comment>
<dbReference type="GO" id="GO:0046872">
    <property type="term" value="F:metal ion binding"/>
    <property type="evidence" value="ECO:0007669"/>
    <property type="project" value="UniProtKB-KW"/>
</dbReference>
<name>A0A9D1XMV1_9FIRM</name>
<reference evidence="5" key="1">
    <citation type="journal article" date="2021" name="PeerJ">
        <title>Extensive microbial diversity within the chicken gut microbiome revealed by metagenomics and culture.</title>
        <authorList>
            <person name="Gilroy R."/>
            <person name="Ravi A."/>
            <person name="Getino M."/>
            <person name="Pursley I."/>
            <person name="Horton D.L."/>
            <person name="Alikhan N.F."/>
            <person name="Baker D."/>
            <person name="Gharbi K."/>
            <person name="Hall N."/>
            <person name="Watson M."/>
            <person name="Adriaenssens E.M."/>
            <person name="Foster-Nyarko E."/>
            <person name="Jarju S."/>
            <person name="Secka A."/>
            <person name="Antonio M."/>
            <person name="Oren A."/>
            <person name="Chaudhuri R.R."/>
            <person name="La Ragione R."/>
            <person name="Hildebrand F."/>
            <person name="Pallen M.J."/>
        </authorList>
    </citation>
    <scope>NUCLEOTIDE SEQUENCE</scope>
    <source>
        <strain evidence="5">ChiGjej1B1-14440</strain>
    </source>
</reference>
<dbReference type="PANTHER" id="PTHR43312:SF1">
    <property type="entry name" value="NADP-DEPENDENT OXIDOREDUCTASE DOMAIN-CONTAINING PROTEIN"/>
    <property type="match status" value="1"/>
</dbReference>
<dbReference type="PANTHER" id="PTHR43312">
    <property type="entry name" value="D-THREO-ALDOSE 1-DEHYDROGENASE"/>
    <property type="match status" value="1"/>
</dbReference>
<dbReference type="SUPFAM" id="SSF46548">
    <property type="entry name" value="alpha-helical ferredoxin"/>
    <property type="match status" value="1"/>
</dbReference>
<keyword evidence="2" id="KW-0408">Iron</keyword>
<dbReference type="CDD" id="cd19100">
    <property type="entry name" value="AKR_unchar"/>
    <property type="match status" value="1"/>
</dbReference>
<dbReference type="InterPro" id="IPR053135">
    <property type="entry name" value="AKR2_Oxidoreductase"/>
</dbReference>
<evidence type="ECO:0000256" key="2">
    <source>
        <dbReference type="ARBA" id="ARBA00023004"/>
    </source>
</evidence>
<dbReference type="Pfam" id="PF00248">
    <property type="entry name" value="Aldo_ket_red"/>
    <property type="match status" value="1"/>
</dbReference>
<accession>A0A9D1XMV1</accession>
<keyword evidence="1" id="KW-0479">Metal-binding</keyword>
<dbReference type="InterPro" id="IPR023210">
    <property type="entry name" value="NADP_OxRdtase_dom"/>
</dbReference>
<sequence length="336" mass="38432">MEKVRLGRTNIVVNRNGFGALPVQRVNKEEAKVILKKAYANGINFFDSARAYSDSEEKIGLSLSDVRKDIYIATKTMATTVEDFWRDLNTSLELLKTDYIDIYQFHNPSFCPKPNDGTGLYEAMLEAKEQGKIKHIGITNHRLHVAKEAVESGLYDTLQFPFSYLASDKEEELVRLCKEKDVGFICMKALSGGLITRSDVAYAYLAQFDNTLPIWGIQKEKELDEFISYNDNPPVLNDEIKAIIEHDRQELAGEFCRGCGYCMPCPMGIEINQCARMSLMLRRSPSANWLSPHWQEEMKKIETCINCGKCKAHCPYDLNTPELLKKNYEDYKTFLK</sequence>
<dbReference type="Pfam" id="PF13534">
    <property type="entry name" value="Fer4_17"/>
    <property type="match status" value="1"/>
</dbReference>
<dbReference type="AlphaFoldDB" id="A0A9D1XMV1"/>
<evidence type="ECO:0000313" key="6">
    <source>
        <dbReference type="Proteomes" id="UP000886724"/>
    </source>
</evidence>
<dbReference type="GO" id="GO:0016491">
    <property type="term" value="F:oxidoreductase activity"/>
    <property type="evidence" value="ECO:0007669"/>
    <property type="project" value="InterPro"/>
</dbReference>